<feature type="region of interest" description="Disordered" evidence="3">
    <location>
        <begin position="220"/>
        <end position="277"/>
    </location>
</feature>
<comment type="subcellular location">
    <subcellularLocation>
        <location evidence="1">Cytoplasm</location>
    </subcellularLocation>
</comment>
<keyword evidence="2" id="KW-0963">Cytoplasm</keyword>
<dbReference type="EMBL" id="CAJVCH010269767">
    <property type="protein sequence ID" value="CAG7734467.1"/>
    <property type="molecule type" value="Genomic_DNA"/>
</dbReference>
<evidence type="ECO:0000256" key="1">
    <source>
        <dbReference type="ARBA" id="ARBA00004496"/>
    </source>
</evidence>
<reference evidence="5" key="1">
    <citation type="submission" date="2021-06" db="EMBL/GenBank/DDBJ databases">
        <authorList>
            <person name="Hodson N. C."/>
            <person name="Mongue J. A."/>
            <person name="Jaron S. K."/>
        </authorList>
    </citation>
    <scope>NUCLEOTIDE SEQUENCE</scope>
</reference>
<name>A0A8J2KDH2_9HEXA</name>
<comment type="caution">
    <text evidence="5">The sequence shown here is derived from an EMBL/GenBank/DDBJ whole genome shotgun (WGS) entry which is preliminary data.</text>
</comment>
<dbReference type="OrthoDB" id="76516at2759"/>
<feature type="compositionally biased region" description="Polar residues" evidence="3">
    <location>
        <begin position="1"/>
        <end position="23"/>
    </location>
</feature>
<proteinExistence type="predicted"/>
<evidence type="ECO:0000259" key="4">
    <source>
        <dbReference type="PROSITE" id="PS50195"/>
    </source>
</evidence>
<dbReference type="GO" id="GO:0008333">
    <property type="term" value="P:endosome to lysosome transport"/>
    <property type="evidence" value="ECO:0007669"/>
    <property type="project" value="TreeGrafter"/>
</dbReference>
<dbReference type="GO" id="GO:0005770">
    <property type="term" value="C:late endosome"/>
    <property type="evidence" value="ECO:0007669"/>
    <property type="project" value="TreeGrafter"/>
</dbReference>
<feature type="compositionally biased region" description="Polar residues" evidence="3">
    <location>
        <begin position="252"/>
        <end position="277"/>
    </location>
</feature>
<dbReference type="SMART" id="SM00312">
    <property type="entry name" value="PX"/>
    <property type="match status" value="1"/>
</dbReference>
<evidence type="ECO:0000256" key="2">
    <source>
        <dbReference type="ARBA" id="ARBA00022490"/>
    </source>
</evidence>
<gene>
    <name evidence="5" type="ORF">AFUS01_LOCUS22855</name>
</gene>
<feature type="domain" description="PX" evidence="4">
    <location>
        <begin position="28"/>
        <end position="143"/>
    </location>
</feature>
<dbReference type="PANTHER" id="PTHR22999">
    <property type="entry name" value="PX SERINE/THREONINE KINASE PXK"/>
    <property type="match status" value="1"/>
</dbReference>
<dbReference type="GO" id="GO:0035091">
    <property type="term" value="F:phosphatidylinositol binding"/>
    <property type="evidence" value="ECO:0007669"/>
    <property type="project" value="InterPro"/>
</dbReference>
<dbReference type="GO" id="GO:0006622">
    <property type="term" value="P:protein targeting to lysosome"/>
    <property type="evidence" value="ECO:0007669"/>
    <property type="project" value="TreeGrafter"/>
</dbReference>
<dbReference type="PANTHER" id="PTHR22999:SF23">
    <property type="entry name" value="SORTING NEXIN-16"/>
    <property type="match status" value="1"/>
</dbReference>
<accession>A0A8J2KDH2</accession>
<feature type="compositionally biased region" description="Low complexity" evidence="3">
    <location>
        <begin position="237"/>
        <end position="251"/>
    </location>
</feature>
<dbReference type="AlphaFoldDB" id="A0A8J2KDH2"/>
<evidence type="ECO:0000313" key="5">
    <source>
        <dbReference type="EMBL" id="CAG7734467.1"/>
    </source>
</evidence>
<evidence type="ECO:0000313" key="6">
    <source>
        <dbReference type="Proteomes" id="UP000708208"/>
    </source>
</evidence>
<sequence length="294" mass="33031">MESSVGPDNSIGSNSCSKASSEDNVSDGCNVRIPIVGFEVMDERARFTVFKLRIENEKVGDSWLVFRRYTDFVRLHNKLKEEFPTLNIPLPPKRWLRDNFEPAFLEDRMKGLQAFVDSILLLQPNLTEYSTVREFFCLDEPPVYPENAEESRAMYGTVEENVIHLKQQLSSKDLEIEILKAELALITNQRDNLLKATKSCRYCSQRISFIATENHSETSNINSFSHLGKPSPAVPFTTRVSSTSDRSTSSSLASNEKSRQNSPTTVPTKECSSPALNDNFQSVLVGDTSSNSTL</sequence>
<dbReference type="PROSITE" id="PS50195">
    <property type="entry name" value="PX"/>
    <property type="match status" value="1"/>
</dbReference>
<feature type="region of interest" description="Disordered" evidence="3">
    <location>
        <begin position="1"/>
        <end position="25"/>
    </location>
</feature>
<dbReference type="GO" id="GO:0045022">
    <property type="term" value="P:early endosome to late endosome transport"/>
    <property type="evidence" value="ECO:0007669"/>
    <property type="project" value="TreeGrafter"/>
</dbReference>
<organism evidence="5 6">
    <name type="scientific">Allacma fusca</name>
    <dbReference type="NCBI Taxonomy" id="39272"/>
    <lineage>
        <taxon>Eukaryota</taxon>
        <taxon>Metazoa</taxon>
        <taxon>Ecdysozoa</taxon>
        <taxon>Arthropoda</taxon>
        <taxon>Hexapoda</taxon>
        <taxon>Collembola</taxon>
        <taxon>Symphypleona</taxon>
        <taxon>Sminthuridae</taxon>
        <taxon>Allacma</taxon>
    </lineage>
</organism>
<evidence type="ECO:0000256" key="3">
    <source>
        <dbReference type="SAM" id="MobiDB-lite"/>
    </source>
</evidence>
<dbReference type="Proteomes" id="UP000708208">
    <property type="component" value="Unassembled WGS sequence"/>
</dbReference>
<keyword evidence="6" id="KW-1185">Reference proteome</keyword>
<dbReference type="InterPro" id="IPR001683">
    <property type="entry name" value="PX_dom"/>
</dbReference>
<dbReference type="GO" id="GO:0005769">
    <property type="term" value="C:early endosome"/>
    <property type="evidence" value="ECO:0007669"/>
    <property type="project" value="TreeGrafter"/>
</dbReference>
<dbReference type="InterPro" id="IPR051837">
    <property type="entry name" value="SortingNexin/PXDomain-PKLike"/>
</dbReference>
<protein>
    <recommendedName>
        <fullName evidence="4">PX domain-containing protein</fullName>
    </recommendedName>
</protein>
<dbReference type="Pfam" id="PF00787">
    <property type="entry name" value="PX"/>
    <property type="match status" value="1"/>
</dbReference>